<proteinExistence type="predicted"/>
<dbReference type="EMBL" id="CP117466">
    <property type="protein sequence ID" value="WDA13287.1"/>
    <property type="molecule type" value="Genomic_DNA"/>
</dbReference>
<sequence>MSIRIVQEGPAGAVDRRRMHDRIVLRIPLQNGRMTGQFLNLRLIKIRHHGIGSLKSA</sequence>
<protein>
    <submittedName>
        <fullName evidence="1">Uncharacterized protein</fullName>
    </submittedName>
</protein>
<evidence type="ECO:0000313" key="2">
    <source>
        <dbReference type="Proteomes" id="UP001216899"/>
    </source>
</evidence>
<keyword evidence="2" id="KW-1185">Reference proteome</keyword>
<gene>
    <name evidence="1" type="ORF">PRL19_03245</name>
</gene>
<accession>A0ABY7UTS0</accession>
<organism evidence="1 2">
    <name type="scientific">Paracoccus marcusii</name>
    <dbReference type="NCBI Taxonomy" id="59779"/>
    <lineage>
        <taxon>Bacteria</taxon>
        <taxon>Pseudomonadati</taxon>
        <taxon>Pseudomonadota</taxon>
        <taxon>Alphaproteobacteria</taxon>
        <taxon>Rhodobacterales</taxon>
        <taxon>Paracoccaceae</taxon>
        <taxon>Paracoccus</taxon>
    </lineage>
</organism>
<evidence type="ECO:0000313" key="1">
    <source>
        <dbReference type="EMBL" id="WDA13287.1"/>
    </source>
</evidence>
<dbReference type="Proteomes" id="UP001216899">
    <property type="component" value="Chromosome"/>
</dbReference>
<reference evidence="1 2" key="1">
    <citation type="submission" date="2023-02" db="EMBL/GenBank/DDBJ databases">
        <title>Whole genome sequenc of Paracoccus marcusii MBLB0836.</title>
        <authorList>
            <person name="Seo M.-J."/>
            <person name="Cho E.-S."/>
            <person name="Hwang C.Y."/>
        </authorList>
    </citation>
    <scope>NUCLEOTIDE SEQUENCE [LARGE SCALE GENOMIC DNA]</scope>
    <source>
        <strain evidence="1 2">MBLB0836</strain>
    </source>
</reference>
<dbReference type="RefSeq" id="WP_273743852.1">
    <property type="nucleotide sequence ID" value="NZ_CP117466.1"/>
</dbReference>
<name>A0ABY7UTS0_9RHOB</name>